<dbReference type="AlphaFoldDB" id="A0A193LCP9"/>
<dbReference type="InterPro" id="IPR050399">
    <property type="entry name" value="HPr"/>
</dbReference>
<dbReference type="GO" id="GO:0009401">
    <property type="term" value="P:phosphoenolpyruvate-dependent sugar phosphotransferase system"/>
    <property type="evidence" value="ECO:0007669"/>
    <property type="project" value="UniProtKB-KW"/>
</dbReference>
<comment type="similarity">
    <text evidence="2">Belongs to the HPr family.</text>
</comment>
<dbReference type="PROSITE" id="PS00369">
    <property type="entry name" value="PTS_HPR_HIS"/>
    <property type="match status" value="1"/>
</dbReference>
<evidence type="ECO:0000256" key="1">
    <source>
        <dbReference type="ARBA" id="ARBA00004496"/>
    </source>
</evidence>
<dbReference type="SUPFAM" id="SSF55594">
    <property type="entry name" value="HPr-like"/>
    <property type="match status" value="1"/>
</dbReference>
<accession>A0A193LCP9</accession>
<sequence length="84" mass="8888">MIRQTVTVSDRLGIHARPSARIARIASQFQSRIEIAKGEQSADAASALDIMMLAMESGSVVEISAEGTDAEEALAAIVALFGRE</sequence>
<organism evidence="6 7">
    <name type="scientific">Woeseia oceani</name>
    <dbReference type="NCBI Taxonomy" id="1548547"/>
    <lineage>
        <taxon>Bacteria</taxon>
        <taxon>Pseudomonadati</taxon>
        <taxon>Pseudomonadota</taxon>
        <taxon>Gammaproteobacteria</taxon>
        <taxon>Woeseiales</taxon>
        <taxon>Woeseiaceae</taxon>
        <taxon>Woeseia</taxon>
    </lineage>
</organism>
<dbReference type="PANTHER" id="PTHR33705">
    <property type="entry name" value="PHOSPHOCARRIER PROTEIN HPR"/>
    <property type="match status" value="1"/>
</dbReference>
<dbReference type="RefSeq" id="WP_068612311.1">
    <property type="nucleotide sequence ID" value="NZ_CP016268.1"/>
</dbReference>
<dbReference type="Gene3D" id="3.30.1340.10">
    <property type="entry name" value="HPr-like"/>
    <property type="match status" value="1"/>
</dbReference>
<dbReference type="Proteomes" id="UP000092695">
    <property type="component" value="Chromosome"/>
</dbReference>
<keyword evidence="7" id="KW-1185">Reference proteome</keyword>
<evidence type="ECO:0000313" key="7">
    <source>
        <dbReference type="Proteomes" id="UP000092695"/>
    </source>
</evidence>
<dbReference type="KEGG" id="woc:BA177_02085"/>
<reference evidence="6 7" key="1">
    <citation type="submission" date="2016-06" db="EMBL/GenBank/DDBJ databases">
        <title>Complete genome sequence of a deep-branching marine Gamma Proteobacterium Woeseia oceani type strain XK5.</title>
        <authorList>
            <person name="Mu D."/>
            <person name="Du Z."/>
        </authorList>
    </citation>
    <scope>NUCLEOTIDE SEQUENCE [LARGE SCALE GENOMIC DNA]</scope>
    <source>
        <strain evidence="6 7">XK5</strain>
    </source>
</reference>
<keyword evidence="4" id="KW-0598">Phosphotransferase system</keyword>
<dbReference type="PRINTS" id="PR00107">
    <property type="entry name" value="PHOSPHOCPHPR"/>
</dbReference>
<dbReference type="CDD" id="cd00367">
    <property type="entry name" value="PTS-HPr_like"/>
    <property type="match status" value="1"/>
</dbReference>
<dbReference type="EMBL" id="CP016268">
    <property type="protein sequence ID" value="ANO50169.1"/>
    <property type="molecule type" value="Genomic_DNA"/>
</dbReference>
<proteinExistence type="inferred from homology"/>
<gene>
    <name evidence="6" type="ORF">BA177_02085</name>
</gene>
<evidence type="ECO:0000256" key="2">
    <source>
        <dbReference type="ARBA" id="ARBA00010736"/>
    </source>
</evidence>
<keyword evidence="3" id="KW-0963">Cytoplasm</keyword>
<dbReference type="InterPro" id="IPR035895">
    <property type="entry name" value="HPr-like_sf"/>
</dbReference>
<comment type="subcellular location">
    <subcellularLocation>
        <location evidence="1">Cytoplasm</location>
    </subcellularLocation>
</comment>
<evidence type="ECO:0000259" key="5">
    <source>
        <dbReference type="PROSITE" id="PS51350"/>
    </source>
</evidence>
<dbReference type="STRING" id="1548547.BA177_02085"/>
<dbReference type="NCBIfam" id="TIGR01003">
    <property type="entry name" value="PTS_HPr_family"/>
    <property type="match status" value="1"/>
</dbReference>
<dbReference type="Pfam" id="PF00381">
    <property type="entry name" value="PTS-HPr"/>
    <property type="match status" value="1"/>
</dbReference>
<name>A0A193LCP9_9GAMM</name>
<evidence type="ECO:0000256" key="3">
    <source>
        <dbReference type="ARBA" id="ARBA00022490"/>
    </source>
</evidence>
<dbReference type="PANTHER" id="PTHR33705:SF2">
    <property type="entry name" value="PHOSPHOCARRIER PROTEIN NPR"/>
    <property type="match status" value="1"/>
</dbReference>
<evidence type="ECO:0000313" key="6">
    <source>
        <dbReference type="EMBL" id="ANO50169.1"/>
    </source>
</evidence>
<dbReference type="InterPro" id="IPR000032">
    <property type="entry name" value="HPr-like"/>
</dbReference>
<dbReference type="PROSITE" id="PS51350">
    <property type="entry name" value="PTS_HPR_DOM"/>
    <property type="match status" value="1"/>
</dbReference>
<dbReference type="GO" id="GO:0005737">
    <property type="term" value="C:cytoplasm"/>
    <property type="evidence" value="ECO:0007669"/>
    <property type="project" value="UniProtKB-SubCell"/>
</dbReference>
<evidence type="ECO:0000256" key="4">
    <source>
        <dbReference type="ARBA" id="ARBA00022683"/>
    </source>
</evidence>
<dbReference type="OrthoDB" id="9798965at2"/>
<feature type="domain" description="HPr" evidence="5">
    <location>
        <begin position="1"/>
        <end position="84"/>
    </location>
</feature>
<protein>
    <recommendedName>
        <fullName evidence="5">HPr domain-containing protein</fullName>
    </recommendedName>
</protein>
<dbReference type="InterPro" id="IPR001020">
    <property type="entry name" value="PTS_HPr_His_P_site"/>
</dbReference>